<dbReference type="EMBL" id="OZ037946">
    <property type="protein sequence ID" value="CAL1705567.1"/>
    <property type="molecule type" value="Genomic_DNA"/>
</dbReference>
<reference evidence="3" key="1">
    <citation type="submission" date="2024-04" db="EMBL/GenBank/DDBJ databases">
        <authorList>
            <person name="Shaw F."/>
            <person name="Minotto A."/>
        </authorList>
    </citation>
    <scope>NUCLEOTIDE SEQUENCE [LARGE SCALE GENOMIC DNA]</scope>
</reference>
<keyword evidence="3" id="KW-1185">Reference proteome</keyword>
<protein>
    <submittedName>
        <fullName evidence="2">Uncharacterized protein</fullName>
    </submittedName>
</protein>
<gene>
    <name evidence="2" type="ORF">GFSPODELE1_LOCUS5485</name>
</gene>
<organism evidence="2 3">
    <name type="scientific">Somion occarium</name>
    <dbReference type="NCBI Taxonomy" id="3059160"/>
    <lineage>
        <taxon>Eukaryota</taxon>
        <taxon>Fungi</taxon>
        <taxon>Dikarya</taxon>
        <taxon>Basidiomycota</taxon>
        <taxon>Agaricomycotina</taxon>
        <taxon>Agaricomycetes</taxon>
        <taxon>Polyporales</taxon>
        <taxon>Cerrenaceae</taxon>
        <taxon>Somion</taxon>
    </lineage>
</organism>
<accession>A0ABP1DG07</accession>
<sequence>MPRRGSVRRGERTLCDALLSDEATACTAVAMHRSSRCPEHEREFKAVLREYKSNGEIVKSLQSLAILTAKEIHALNSFCEVSEAIGRIEQYIQALTHEIEGRRTHQIRFFRVEDHDEGHNLRIQKQENKRRHAHTIREKLILRQTSISDSKRIASEVQYGKQVEIVREKQKEEIRKQREREWREWQRQPAMNQTRYEAEYRKEQLKRQQCSYQREEALAREGAIRRQWTPSYGDDPKPEPNSEPEGETLSSRLLRYAMTGIKLYAAYKAISWVRRL</sequence>
<evidence type="ECO:0000313" key="3">
    <source>
        <dbReference type="Proteomes" id="UP001497453"/>
    </source>
</evidence>
<name>A0ABP1DG07_9APHY</name>
<dbReference type="Proteomes" id="UP001497453">
    <property type="component" value="Chromosome 3"/>
</dbReference>
<proteinExistence type="predicted"/>
<evidence type="ECO:0000256" key="1">
    <source>
        <dbReference type="SAM" id="MobiDB-lite"/>
    </source>
</evidence>
<evidence type="ECO:0000313" key="2">
    <source>
        <dbReference type="EMBL" id="CAL1705567.1"/>
    </source>
</evidence>
<feature type="region of interest" description="Disordered" evidence="1">
    <location>
        <begin position="224"/>
        <end position="248"/>
    </location>
</feature>